<dbReference type="AlphaFoldDB" id="A0A9J7BW40"/>
<evidence type="ECO:0000313" key="2">
    <source>
        <dbReference type="Proteomes" id="UP001059380"/>
    </source>
</evidence>
<accession>A0A9J7BW40</accession>
<dbReference type="RefSeq" id="WP_260796493.1">
    <property type="nucleotide sequence ID" value="NZ_CP093313.1"/>
</dbReference>
<organism evidence="1 2">
    <name type="scientific">Occallatibacter riparius</name>
    <dbReference type="NCBI Taxonomy" id="1002689"/>
    <lineage>
        <taxon>Bacteria</taxon>
        <taxon>Pseudomonadati</taxon>
        <taxon>Acidobacteriota</taxon>
        <taxon>Terriglobia</taxon>
        <taxon>Terriglobales</taxon>
        <taxon>Acidobacteriaceae</taxon>
        <taxon>Occallatibacter</taxon>
    </lineage>
</organism>
<sequence length="54" mass="6036">MAAFADEINNRPMLLAQLQIRELRISQFGALQSAAKQHGEYGAIALSFESVSRW</sequence>
<evidence type="ECO:0000313" key="1">
    <source>
        <dbReference type="EMBL" id="UWZ86856.1"/>
    </source>
</evidence>
<dbReference type="EMBL" id="CP093313">
    <property type="protein sequence ID" value="UWZ86856.1"/>
    <property type="molecule type" value="Genomic_DNA"/>
</dbReference>
<reference evidence="1" key="1">
    <citation type="submission" date="2021-04" db="EMBL/GenBank/DDBJ databases">
        <title>Phylogenetic analysis of Acidobacteriaceae.</title>
        <authorList>
            <person name="Qiu L."/>
            <person name="Zhang Q."/>
        </authorList>
    </citation>
    <scope>NUCLEOTIDE SEQUENCE</scope>
    <source>
        <strain evidence="1">DSM 25168</strain>
    </source>
</reference>
<gene>
    <name evidence="1" type="ORF">MOP44_13110</name>
</gene>
<keyword evidence="2" id="KW-1185">Reference proteome</keyword>
<dbReference type="KEGG" id="orp:MOP44_13110"/>
<dbReference type="Proteomes" id="UP001059380">
    <property type="component" value="Chromosome"/>
</dbReference>
<proteinExistence type="predicted"/>
<name>A0A9J7BW40_9BACT</name>
<protein>
    <submittedName>
        <fullName evidence="1">Uncharacterized protein</fullName>
    </submittedName>
</protein>